<accession>A0A0B4X5G6</accession>
<geneLocation type="plasmid" evidence="1 2">
    <name>pRgalR602a</name>
</geneLocation>
<dbReference type="Proteomes" id="UP000031368">
    <property type="component" value="Plasmid pRgalR602a"/>
</dbReference>
<evidence type="ECO:0000313" key="2">
    <source>
        <dbReference type="Proteomes" id="UP000031368"/>
    </source>
</evidence>
<gene>
    <name evidence="1" type="ORF">RGR602_PA00001</name>
</gene>
<proteinExistence type="predicted"/>
<organism evidence="1 2">
    <name type="scientific">Rhizobium gallicum bv. gallicum R602sp</name>
    <dbReference type="NCBI Taxonomy" id="1041138"/>
    <lineage>
        <taxon>Bacteria</taxon>
        <taxon>Pseudomonadati</taxon>
        <taxon>Pseudomonadota</taxon>
        <taxon>Alphaproteobacteria</taxon>
        <taxon>Hyphomicrobiales</taxon>
        <taxon>Rhizobiaceae</taxon>
        <taxon>Rhizobium/Agrobacterium group</taxon>
        <taxon>Rhizobium</taxon>
    </lineage>
</organism>
<dbReference type="KEGG" id="rga:RGR602_PA00001"/>
<evidence type="ECO:0000313" key="1">
    <source>
        <dbReference type="EMBL" id="AJD43349.1"/>
    </source>
</evidence>
<name>A0A0B4X5G6_9HYPH</name>
<protein>
    <submittedName>
        <fullName evidence="1">Uncharacterized protein</fullName>
    </submittedName>
</protein>
<keyword evidence="2" id="KW-1185">Reference proteome</keyword>
<keyword evidence="1" id="KW-0614">Plasmid</keyword>
<sequence>MSASCRSIYCFLVPGAASSGGRRLRMGFTGDAGTTRAVARRQRLDMLESISQRPQGSLDQFDPVEAAKEGGVMLRWRTSLVVS</sequence>
<dbReference type="HOGENOM" id="CLU_2540197_0_0_5"/>
<reference evidence="1 2" key="1">
    <citation type="submission" date="2013-11" db="EMBL/GenBank/DDBJ databases">
        <title>Complete genome sequence of Rhizobium gallicum bv. gallicum R602.</title>
        <authorList>
            <person name="Bustos P."/>
            <person name="Santamaria R.I."/>
            <person name="Lozano L."/>
            <person name="Acosta J.L."/>
            <person name="Ormeno-Orrillo E."/>
            <person name="Rogel M.A."/>
            <person name="Romero D."/>
            <person name="Cevallos M.A."/>
            <person name="Martinez-Romero E."/>
            <person name="Gonzalez V."/>
        </authorList>
    </citation>
    <scope>NUCLEOTIDE SEQUENCE [LARGE SCALE GENOMIC DNA]</scope>
    <source>
        <strain evidence="1 2">R602</strain>
        <plasmid evidence="1 2">pRgalR602a</plasmid>
    </source>
</reference>
<dbReference type="AlphaFoldDB" id="A0A0B4X5G6"/>
<dbReference type="EMBL" id="CP006878">
    <property type="protein sequence ID" value="AJD43349.1"/>
    <property type="molecule type" value="Genomic_DNA"/>
</dbReference>